<accession>A0A9X9S260</accession>
<dbReference type="CDD" id="cd01147">
    <property type="entry name" value="HemV-2"/>
    <property type="match status" value="1"/>
</dbReference>
<dbReference type="SUPFAM" id="SSF53807">
    <property type="entry name" value="Helical backbone' metal receptor"/>
    <property type="match status" value="1"/>
</dbReference>
<dbReference type="InterPro" id="IPR050902">
    <property type="entry name" value="ABC_Transporter_SBP"/>
</dbReference>
<evidence type="ECO:0000313" key="2">
    <source>
        <dbReference type="EMBL" id="WAI00437.1"/>
    </source>
</evidence>
<dbReference type="EMBL" id="CP113361">
    <property type="protein sequence ID" value="WAI00437.1"/>
    <property type="molecule type" value="Genomic_DNA"/>
</dbReference>
<protein>
    <submittedName>
        <fullName evidence="2">Iron ABC transporter substrate-binding protein</fullName>
    </submittedName>
</protein>
<sequence>MKRSGLFIAAVCGLILAVALCAGCTDTSSSAAAPSGDAGASDATMTITDGMGRTVTVPVSPDRVVCSGPGCLRYLTYLQAEDHVVGVDDIEIKENIFDARPYAIANPQFSSMPMIGEFRGNDDPEKVVACNPDVIFKTYCTEASEADELQEKTGIPVVALQYGDLGNNRALMDESLRLMGTVMGNDDRAEAVIAYFDTLTADLKSRTEGIAEEDQPTVFIGGVAHAGPHGFQSTQPTYPPFIFVNARMLSDGPQTSYADIAQEKIIAFDPDVIFVDLSTLQTTPSAIDELKDDPSYAAMTAVQADEVYGVLPYNWYTANQGSVMADAYFIGTVLYPEEFSDVDPAEKADEIYTFLVGEPVFDEMDSLFDNQAFKRISLE</sequence>
<proteinExistence type="predicted"/>
<evidence type="ECO:0000259" key="1">
    <source>
        <dbReference type="PROSITE" id="PS50983"/>
    </source>
</evidence>
<dbReference type="Proteomes" id="UP001163096">
    <property type="component" value="Chromosome"/>
</dbReference>
<reference evidence="2" key="1">
    <citation type="submission" date="2022-11" db="EMBL/GenBank/DDBJ databases">
        <title>Complete genome sequence of Methanogenium organophilum DSM 3596.</title>
        <authorList>
            <person name="Chen S.-C."/>
            <person name="Lai S.-J."/>
            <person name="You Y.-T."/>
        </authorList>
    </citation>
    <scope>NUCLEOTIDE SEQUENCE</scope>
    <source>
        <strain evidence="2">DSM 3596</strain>
    </source>
</reference>
<name>A0A9X9S260_METOG</name>
<feature type="domain" description="Fe/B12 periplasmic-binding" evidence="1">
    <location>
        <begin position="63"/>
        <end position="338"/>
    </location>
</feature>
<evidence type="ECO:0000313" key="3">
    <source>
        <dbReference type="Proteomes" id="UP001163096"/>
    </source>
</evidence>
<organism evidence="2 3">
    <name type="scientific">Methanogenium organophilum</name>
    <dbReference type="NCBI Taxonomy" id="2199"/>
    <lineage>
        <taxon>Archaea</taxon>
        <taxon>Methanobacteriati</taxon>
        <taxon>Methanobacteriota</taxon>
        <taxon>Stenosarchaea group</taxon>
        <taxon>Methanomicrobia</taxon>
        <taxon>Methanomicrobiales</taxon>
        <taxon>Methanomicrobiaceae</taxon>
        <taxon>Methanogenium</taxon>
    </lineage>
</organism>
<dbReference type="Gene3D" id="3.40.50.1980">
    <property type="entry name" value="Nitrogenase molybdenum iron protein domain"/>
    <property type="match status" value="2"/>
</dbReference>
<dbReference type="Pfam" id="PF01497">
    <property type="entry name" value="Peripla_BP_2"/>
    <property type="match status" value="1"/>
</dbReference>
<dbReference type="PANTHER" id="PTHR30535:SF34">
    <property type="entry name" value="MOLYBDATE-BINDING PROTEIN MOLA"/>
    <property type="match status" value="1"/>
</dbReference>
<dbReference type="InterPro" id="IPR002491">
    <property type="entry name" value="ABC_transptr_periplasmic_BD"/>
</dbReference>
<dbReference type="KEGG" id="mou:OU421_08330"/>
<keyword evidence="3" id="KW-1185">Reference proteome</keyword>
<dbReference type="PROSITE" id="PS50983">
    <property type="entry name" value="FE_B12_PBP"/>
    <property type="match status" value="1"/>
</dbReference>
<gene>
    <name evidence="2" type="ORF">OU421_08330</name>
</gene>
<dbReference type="AlphaFoldDB" id="A0A9X9S260"/>
<dbReference type="RefSeq" id="WP_268185636.1">
    <property type="nucleotide sequence ID" value="NZ_CP113361.1"/>
</dbReference>
<dbReference type="PANTHER" id="PTHR30535">
    <property type="entry name" value="VITAMIN B12-BINDING PROTEIN"/>
    <property type="match status" value="1"/>
</dbReference>
<dbReference type="GeneID" id="76835102"/>